<dbReference type="InterPro" id="IPR029053">
    <property type="entry name" value="Viral_coat"/>
</dbReference>
<evidence type="ECO:0000259" key="5">
    <source>
        <dbReference type="Pfam" id="PF08762"/>
    </source>
</evidence>
<proteinExistence type="predicted"/>
<keyword evidence="2" id="KW-0167">Capsid protein</keyword>
<reference evidence="6" key="1">
    <citation type="submission" date="2020-01" db="EMBL/GenBank/DDBJ databases">
        <title>Viral genomes from wild and zoo birds in China.</title>
        <authorList>
            <person name="Zhao M."/>
            <person name="Shan L.T."/>
            <person name="Yang X.S."/>
            <person name="Zhang W."/>
        </authorList>
    </citation>
    <scope>NUCLEOTIDE SEQUENCE</scope>
    <source>
        <strain evidence="6">Ltt163shi1</strain>
    </source>
</reference>
<dbReference type="InterPro" id="IPR033703">
    <property type="entry name" value="Rhv-like"/>
</dbReference>
<protein>
    <recommendedName>
        <fullName evidence="7">Structural polyprotein</fullName>
    </recommendedName>
</protein>
<organism evidence="6">
    <name type="scientific">Picornavirales sp</name>
    <dbReference type="NCBI Taxonomy" id="1955153"/>
    <lineage>
        <taxon>Viruses</taxon>
        <taxon>Riboviria</taxon>
        <taxon>Orthornavirae</taxon>
        <taxon>Pisuviricota</taxon>
        <taxon>Pisoniviricetes</taxon>
        <taxon>Picornavirales</taxon>
    </lineage>
</organism>
<dbReference type="Pfam" id="PF00073">
    <property type="entry name" value="Rhv"/>
    <property type="match status" value="2"/>
</dbReference>
<feature type="domain" description="Dicistrovirus capsid-polyprotein C-terminal" evidence="5">
    <location>
        <begin position="569"/>
        <end position="778"/>
    </location>
</feature>
<dbReference type="CDD" id="cd00205">
    <property type="entry name" value="rhv_like"/>
    <property type="match status" value="2"/>
</dbReference>
<name>A0A6M3YNX1_9VIRU</name>
<evidence type="ECO:0000259" key="4">
    <source>
        <dbReference type="Pfam" id="PF00073"/>
    </source>
</evidence>
<feature type="domain" description="Picornavirus capsid" evidence="4">
    <location>
        <begin position="363"/>
        <end position="444"/>
    </location>
</feature>
<dbReference type="SUPFAM" id="SSF88633">
    <property type="entry name" value="Positive stranded ssRNA viruses"/>
    <property type="match status" value="3"/>
</dbReference>
<sequence length="783" mass="86253">MTEDGVTHTISSFLQRPVCLTTGKWTTSEPMGKLLYSTKLPRAVMQNKMYITKLNNLLGLRADFKIRVQVNSQPFQAGRLLLSWIPFLSDAKNNGLQHRNVYYNAKDEKNLPCLTGSPRTEIDLSTTTEATLDIPYISPFSYYNIVSGKSNIGKFQLVVYSPLKDVVASGELDYTVWLSMHNVKAEFPTGMPSATISTIAQVGNEAASMEQTGLVESTANKFSRALNVFNDIPLLSSYIKPAVWTSDRVADIAKIFGWSKPHSLSDISLVAQNTARYMTNYDGIDMSTNMAFSSSNEIETTPGLFRTDADEMSISHIVRTPGYFAKFDWAKTDAPNKSLFSHYINPAFYSLQLDNAEIVAPTHLSYMSQHFLLWRGGINFTFKFVKTKFHSGRVRIAFIPACMDKTKVSDVNLDANYSTVVDLRSQTEIVFNVPFVSVVPWLQCHNLSQTGPLLTTTTGVINVSVLNELVPVNTVSDTIQVLVEVAGAEDFEFAIPVEATIAPYVPKTTTTTDSSTAAPKGKRSIVDILTVAQVGAEEVEPVSHETLQRIGTSVPAEVHNHRVGTDFTICANTVGEKVTSVRQLIKRFSRTFKIAPSEKCAALRIFPTSFSSPVEGADANIDAWSEEVAALDHFAYLYAFYRGSTRYKIFQTPFTKSSYSYLLPGTFGNYSSDTGFNVFKASSIPAGVARLKGAAKVHIPQLDGTAELSVPFYSMYPFNVVNSGDTVGIDATNNGYRGFNSTVYYPKDDSARIEVYAAAGDDFSFAFLLGPPWIKIGPSPPNF</sequence>
<evidence type="ECO:0000256" key="2">
    <source>
        <dbReference type="ARBA" id="ARBA00022561"/>
    </source>
</evidence>
<dbReference type="Pfam" id="PF08762">
    <property type="entry name" value="CRPV_capsid"/>
    <property type="match status" value="1"/>
</dbReference>
<comment type="subcellular location">
    <subcellularLocation>
        <location evidence="1">Virion</location>
    </subcellularLocation>
</comment>
<dbReference type="EMBL" id="MN918663">
    <property type="protein sequence ID" value="QJI53520.1"/>
    <property type="molecule type" value="Genomic_RNA"/>
</dbReference>
<dbReference type="GO" id="GO:0005198">
    <property type="term" value="F:structural molecule activity"/>
    <property type="evidence" value="ECO:0007669"/>
    <property type="project" value="InterPro"/>
</dbReference>
<accession>A0A6M3YNX1</accession>
<evidence type="ECO:0008006" key="7">
    <source>
        <dbReference type="Google" id="ProtNLM"/>
    </source>
</evidence>
<evidence type="ECO:0000256" key="1">
    <source>
        <dbReference type="ARBA" id="ARBA00004328"/>
    </source>
</evidence>
<dbReference type="InterPro" id="IPR014872">
    <property type="entry name" value="Dicistrovirus_capsid-polyPr_C"/>
</dbReference>
<dbReference type="GO" id="GO:0019028">
    <property type="term" value="C:viral capsid"/>
    <property type="evidence" value="ECO:0007669"/>
    <property type="project" value="UniProtKB-KW"/>
</dbReference>
<evidence type="ECO:0000256" key="3">
    <source>
        <dbReference type="ARBA" id="ARBA00022844"/>
    </source>
</evidence>
<dbReference type="Gene3D" id="2.60.120.20">
    <property type="match status" value="3"/>
</dbReference>
<evidence type="ECO:0000313" key="6">
    <source>
        <dbReference type="EMBL" id="QJI53520.1"/>
    </source>
</evidence>
<feature type="domain" description="Picornavirus capsid" evidence="4">
    <location>
        <begin position="26"/>
        <end position="151"/>
    </location>
</feature>
<dbReference type="InterPro" id="IPR001676">
    <property type="entry name" value="Picornavirus_capsid"/>
</dbReference>
<keyword evidence="3" id="KW-0946">Virion</keyword>